<evidence type="ECO:0000313" key="1">
    <source>
        <dbReference type="EMBL" id="CAB3986659.1"/>
    </source>
</evidence>
<dbReference type="EMBL" id="CACRXK020001051">
    <property type="protein sequence ID" value="CAB3986659.1"/>
    <property type="molecule type" value="Genomic_DNA"/>
</dbReference>
<dbReference type="Proteomes" id="UP001152795">
    <property type="component" value="Unassembled WGS sequence"/>
</dbReference>
<evidence type="ECO:0000313" key="2">
    <source>
        <dbReference type="Proteomes" id="UP001152795"/>
    </source>
</evidence>
<proteinExistence type="predicted"/>
<gene>
    <name evidence="1" type="ORF">PACLA_8A002982</name>
</gene>
<comment type="caution">
    <text evidence="1">The sequence shown here is derived from an EMBL/GenBank/DDBJ whole genome shotgun (WGS) entry which is preliminary data.</text>
</comment>
<dbReference type="AlphaFoldDB" id="A0A7D9HJW8"/>
<keyword evidence="2" id="KW-1185">Reference proteome</keyword>
<name>A0A7D9HJW8_PARCT</name>
<reference evidence="1" key="1">
    <citation type="submission" date="2020-04" db="EMBL/GenBank/DDBJ databases">
        <authorList>
            <person name="Alioto T."/>
            <person name="Alioto T."/>
            <person name="Gomez Garrido J."/>
        </authorList>
    </citation>
    <scope>NUCLEOTIDE SEQUENCE</scope>
    <source>
        <strain evidence="1">A484AB</strain>
    </source>
</reference>
<accession>A0A7D9HJW8</accession>
<organism evidence="1 2">
    <name type="scientific">Paramuricea clavata</name>
    <name type="common">Red gorgonian</name>
    <name type="synonym">Violescent sea-whip</name>
    <dbReference type="NCBI Taxonomy" id="317549"/>
    <lineage>
        <taxon>Eukaryota</taxon>
        <taxon>Metazoa</taxon>
        <taxon>Cnidaria</taxon>
        <taxon>Anthozoa</taxon>
        <taxon>Octocorallia</taxon>
        <taxon>Malacalcyonacea</taxon>
        <taxon>Plexauridae</taxon>
        <taxon>Paramuricea</taxon>
    </lineage>
</organism>
<sequence>MECVEISMQYVRDVFDDLFNTIQNNFESEERQTKGKELADRVRHFYVSLFQQSQ</sequence>
<protein>
    <submittedName>
        <fullName evidence="1">Uncharacterized protein</fullName>
    </submittedName>
</protein>
<feature type="non-terminal residue" evidence="1">
    <location>
        <position position="54"/>
    </location>
</feature>